<dbReference type="EMBL" id="JBFXLQ010000003">
    <property type="protein sequence ID" value="KAL2871435.1"/>
    <property type="molecule type" value="Genomic_DNA"/>
</dbReference>
<dbReference type="GO" id="GO:0016787">
    <property type="term" value="F:hydrolase activity"/>
    <property type="evidence" value="ECO:0007669"/>
    <property type="project" value="UniProtKB-KW"/>
</dbReference>
<name>A0ABR4M4A8_9EURO</name>
<proteinExistence type="predicted"/>
<dbReference type="RefSeq" id="XP_070890414.1">
    <property type="nucleotide sequence ID" value="XM_071028001.1"/>
</dbReference>
<dbReference type="SUPFAM" id="SSF51445">
    <property type="entry name" value="(Trans)glycosidases"/>
    <property type="match status" value="1"/>
</dbReference>
<dbReference type="GeneID" id="98143073"/>
<sequence length="375" mass="42111">MLQFRWESALSNYRTARQHGGQFILLVHDLWGADSLQPADAPFPGDNGDWAFYDEFFSALVQNMKQADMIEGVVIDIWNEPDGANFWNRPQDQYLQMWGRASEKFRSEFPDIPLSGPSASYAPYPTDTWWDAWASYVVSNQSLPDQHHWHSLRKTETSDQMLRNYDNLLAKYGATRGEGLVNINEYGSPEEQTAAGSAWWIAQLERANIFGCRANWASAYALHDFMGQLLGKPGAGTDSYNATGTGYWANAEYQVYKYYASTMTGDRVRTETTEDTNGDVYVTVDDDGMIRILAGARAVTGSWNVHLEGLSELGLPSSGALEVHAYKFPGTSDPYARLDAPTDLGVLEYNYTDDSLSFPIAQTDVYTAWAFEIEF</sequence>
<evidence type="ECO:0000313" key="2">
    <source>
        <dbReference type="Proteomes" id="UP001610432"/>
    </source>
</evidence>
<keyword evidence="1" id="KW-0378">Hydrolase</keyword>
<dbReference type="Proteomes" id="UP001610432">
    <property type="component" value="Unassembled WGS sequence"/>
</dbReference>
<reference evidence="1 2" key="1">
    <citation type="submission" date="2024-07" db="EMBL/GenBank/DDBJ databases">
        <title>Section-level genome sequencing and comparative genomics of Aspergillus sections Usti and Cavernicolus.</title>
        <authorList>
            <consortium name="Lawrence Berkeley National Laboratory"/>
            <person name="Nybo J.L."/>
            <person name="Vesth T.C."/>
            <person name="Theobald S."/>
            <person name="Frisvad J.C."/>
            <person name="Larsen T.O."/>
            <person name="Kjaerboelling I."/>
            <person name="Rothschild-Mancinelli K."/>
            <person name="Lyhne E.K."/>
            <person name="Kogle M.E."/>
            <person name="Barry K."/>
            <person name="Clum A."/>
            <person name="Na H."/>
            <person name="Ledsgaard L."/>
            <person name="Lin J."/>
            <person name="Lipzen A."/>
            <person name="Kuo A."/>
            <person name="Riley R."/>
            <person name="Mondo S."/>
            <person name="Labutti K."/>
            <person name="Haridas S."/>
            <person name="Pangalinan J."/>
            <person name="Salamov A.A."/>
            <person name="Simmons B.A."/>
            <person name="Magnuson J.K."/>
            <person name="Chen J."/>
            <person name="Drula E."/>
            <person name="Henrissat B."/>
            <person name="Wiebenga A."/>
            <person name="Lubbers R.J."/>
            <person name="Gomes A.C."/>
            <person name="Macurrencykelacurrency M.R."/>
            <person name="Stajich J."/>
            <person name="Grigoriev I.V."/>
            <person name="Mortensen U.H."/>
            <person name="De Vries R.P."/>
            <person name="Baker S.E."/>
            <person name="Andersen M.R."/>
        </authorList>
    </citation>
    <scope>NUCLEOTIDE SEQUENCE [LARGE SCALE GENOMIC DNA]</scope>
    <source>
        <strain evidence="1 2">CBS 449.75</strain>
    </source>
</reference>
<organism evidence="1 2">
    <name type="scientific">Aspergillus lucknowensis</name>
    <dbReference type="NCBI Taxonomy" id="176173"/>
    <lineage>
        <taxon>Eukaryota</taxon>
        <taxon>Fungi</taxon>
        <taxon>Dikarya</taxon>
        <taxon>Ascomycota</taxon>
        <taxon>Pezizomycotina</taxon>
        <taxon>Eurotiomycetes</taxon>
        <taxon>Eurotiomycetidae</taxon>
        <taxon>Eurotiales</taxon>
        <taxon>Aspergillaceae</taxon>
        <taxon>Aspergillus</taxon>
        <taxon>Aspergillus subgen. Nidulantes</taxon>
    </lineage>
</organism>
<evidence type="ECO:0000313" key="1">
    <source>
        <dbReference type="EMBL" id="KAL2871435.1"/>
    </source>
</evidence>
<keyword evidence="2" id="KW-1185">Reference proteome</keyword>
<comment type="caution">
    <text evidence="1">The sequence shown here is derived from an EMBL/GenBank/DDBJ whole genome shotgun (WGS) entry which is preliminary data.</text>
</comment>
<accession>A0ABR4M4A8</accession>
<gene>
    <name evidence="1" type="ORF">BJX67DRAFT_342237</name>
</gene>
<dbReference type="InterPro" id="IPR017853">
    <property type="entry name" value="GH"/>
</dbReference>
<protein>
    <submittedName>
        <fullName evidence="1">Glycoside hydrolase superfamily</fullName>
    </submittedName>
</protein>
<dbReference type="Gene3D" id="3.20.20.80">
    <property type="entry name" value="Glycosidases"/>
    <property type="match status" value="1"/>
</dbReference>